<sequence length="448" mass="45512">MPEPRTASVRSPGGANRTARGRGRALSGVVAAAALPAVVLGGLGSAAPASAAELPALRSSLTPLPASGAQVAAAPHRVGAHRVASHRVASHIPARVAVPAARPAAAVVRDGDTLSHIAARHGVALASVLRANGLSAEAVIQPGQRIRLTAAAGVPTASSAPRAATHTVASGDTLSGIAHRHGMGLTVLLRANGLTMSSTIHPGTKLRLTGAGASSSSTTAGSVRAAASTHTVAAGDTLSGIAQRHGIGLPSLLKANGLSGASTIHPGQRLTIGGSAVAPTASGATRRQLVPSTFLHYRYPTATVRSANDNKHELLSRTLPSRSQMKGIIAGTARKMGVDPSLALAHAYQESGFDMAAVSPANAIGAMQVIPTSGEWASQLVGRKLDLLDPYDNATAGIAIIRSLQRTSTSVETGIASYYQGQGSVKRYGMYADTKRYVRSIQALRKDF</sequence>
<evidence type="ECO:0000313" key="3">
    <source>
        <dbReference type="EMBL" id="MFB0833388.1"/>
    </source>
</evidence>
<name>A0ABV4UIN4_9MICC</name>
<dbReference type="CDD" id="cd00118">
    <property type="entry name" value="LysM"/>
    <property type="match status" value="3"/>
</dbReference>
<evidence type="ECO:0000256" key="1">
    <source>
        <dbReference type="SAM" id="MobiDB-lite"/>
    </source>
</evidence>
<dbReference type="Gene3D" id="1.10.530.10">
    <property type="match status" value="1"/>
</dbReference>
<proteinExistence type="predicted"/>
<reference evidence="3 4" key="1">
    <citation type="submission" date="2024-09" db="EMBL/GenBank/DDBJ databases">
        <authorList>
            <person name="Salinas-Garcia M.A."/>
            <person name="Prieme A."/>
        </authorList>
    </citation>
    <scope>NUCLEOTIDE SEQUENCE [LARGE SCALE GENOMIC DNA]</scope>
    <source>
        <strain evidence="3 4">DSM 21081</strain>
    </source>
</reference>
<comment type="caution">
    <text evidence="3">The sequence shown here is derived from an EMBL/GenBank/DDBJ whole genome shotgun (WGS) entry which is preliminary data.</text>
</comment>
<feature type="region of interest" description="Disordered" evidence="1">
    <location>
        <begin position="1"/>
        <end position="23"/>
    </location>
</feature>
<dbReference type="Pfam" id="PF01464">
    <property type="entry name" value="SLT"/>
    <property type="match status" value="1"/>
</dbReference>
<dbReference type="InterPro" id="IPR008258">
    <property type="entry name" value="Transglycosylase_SLT_dom_1"/>
</dbReference>
<dbReference type="PROSITE" id="PS51782">
    <property type="entry name" value="LYSM"/>
    <property type="match status" value="3"/>
</dbReference>
<dbReference type="EMBL" id="JBHDLJ010000001">
    <property type="protein sequence ID" value="MFB0833388.1"/>
    <property type="molecule type" value="Genomic_DNA"/>
</dbReference>
<dbReference type="SUPFAM" id="SSF53955">
    <property type="entry name" value="Lysozyme-like"/>
    <property type="match status" value="1"/>
</dbReference>
<dbReference type="InterPro" id="IPR023346">
    <property type="entry name" value="Lysozyme-like_dom_sf"/>
</dbReference>
<feature type="domain" description="LysM" evidence="2">
    <location>
        <begin position="164"/>
        <end position="208"/>
    </location>
</feature>
<dbReference type="RefSeq" id="WP_373970543.1">
    <property type="nucleotide sequence ID" value="NZ_JBHDLJ010000001.1"/>
</dbReference>
<organism evidence="3 4">
    <name type="scientific">Arthrobacter halodurans</name>
    <dbReference type="NCBI Taxonomy" id="516699"/>
    <lineage>
        <taxon>Bacteria</taxon>
        <taxon>Bacillati</taxon>
        <taxon>Actinomycetota</taxon>
        <taxon>Actinomycetes</taxon>
        <taxon>Micrococcales</taxon>
        <taxon>Micrococcaceae</taxon>
        <taxon>Arthrobacter</taxon>
    </lineage>
</organism>
<feature type="compositionally biased region" description="Low complexity" evidence="1">
    <location>
        <begin position="13"/>
        <end position="23"/>
    </location>
</feature>
<gene>
    <name evidence="3" type="ORF">ACETWP_02200</name>
</gene>
<feature type="domain" description="LysM" evidence="2">
    <location>
        <begin position="104"/>
        <end position="148"/>
    </location>
</feature>
<dbReference type="PANTHER" id="PTHR33734:SF22">
    <property type="entry name" value="MEMBRANE-BOUND LYTIC MUREIN TRANSGLYCOSYLASE D"/>
    <property type="match status" value="1"/>
</dbReference>
<dbReference type="SUPFAM" id="SSF54106">
    <property type="entry name" value="LysM domain"/>
    <property type="match status" value="3"/>
</dbReference>
<dbReference type="CDD" id="cd00254">
    <property type="entry name" value="LT-like"/>
    <property type="match status" value="1"/>
</dbReference>
<evidence type="ECO:0000313" key="4">
    <source>
        <dbReference type="Proteomes" id="UP001575652"/>
    </source>
</evidence>
<dbReference type="InterPro" id="IPR018392">
    <property type="entry name" value="LysM"/>
</dbReference>
<feature type="domain" description="LysM" evidence="2">
    <location>
        <begin position="228"/>
        <end position="272"/>
    </location>
</feature>
<evidence type="ECO:0000259" key="2">
    <source>
        <dbReference type="PROSITE" id="PS51782"/>
    </source>
</evidence>
<dbReference type="Pfam" id="PF01476">
    <property type="entry name" value="LysM"/>
    <property type="match status" value="3"/>
</dbReference>
<dbReference type="InterPro" id="IPR036779">
    <property type="entry name" value="LysM_dom_sf"/>
</dbReference>
<keyword evidence="4" id="KW-1185">Reference proteome</keyword>
<protein>
    <submittedName>
        <fullName evidence="3">LysM peptidoglycan-binding domain-containing protein</fullName>
    </submittedName>
</protein>
<dbReference type="SMART" id="SM00257">
    <property type="entry name" value="LysM"/>
    <property type="match status" value="3"/>
</dbReference>
<accession>A0ABV4UIN4</accession>
<dbReference type="Proteomes" id="UP001575652">
    <property type="component" value="Unassembled WGS sequence"/>
</dbReference>
<dbReference type="Gene3D" id="3.10.350.10">
    <property type="entry name" value="LysM domain"/>
    <property type="match status" value="3"/>
</dbReference>
<dbReference type="PANTHER" id="PTHR33734">
    <property type="entry name" value="LYSM DOMAIN-CONTAINING GPI-ANCHORED PROTEIN 2"/>
    <property type="match status" value="1"/>
</dbReference>